<dbReference type="GO" id="GO:0004683">
    <property type="term" value="F:calcium/calmodulin-dependent protein kinase activity"/>
    <property type="evidence" value="ECO:0007669"/>
    <property type="project" value="TreeGrafter"/>
</dbReference>
<evidence type="ECO:0000313" key="10">
    <source>
        <dbReference type="Proteomes" id="UP000694557"/>
    </source>
</evidence>
<dbReference type="PANTHER" id="PTHR24346:SF77">
    <property type="entry name" value="SERINE THREONINE PROTEIN KINASE"/>
    <property type="match status" value="1"/>
</dbReference>
<keyword evidence="3" id="KW-0808">Transferase</keyword>
<dbReference type="SUPFAM" id="SSF56112">
    <property type="entry name" value="Protein kinase-like (PK-like)"/>
    <property type="match status" value="1"/>
</dbReference>
<dbReference type="PROSITE" id="PS50011">
    <property type="entry name" value="PROTEIN_KINASE_DOM"/>
    <property type="match status" value="1"/>
</dbReference>
<name>A0A8C7I2C7_ONCKI</name>
<dbReference type="AlphaFoldDB" id="A0A8C7I2C7"/>
<keyword evidence="2" id="KW-0723">Serine/threonine-protein kinase</keyword>
<dbReference type="InterPro" id="IPR000719">
    <property type="entry name" value="Prot_kinase_dom"/>
</dbReference>
<dbReference type="Gene3D" id="3.30.200.20">
    <property type="entry name" value="Phosphorylase Kinase, domain 1"/>
    <property type="match status" value="1"/>
</dbReference>
<evidence type="ECO:0000256" key="5">
    <source>
        <dbReference type="ARBA" id="ARBA00022777"/>
    </source>
</evidence>
<dbReference type="EC" id="2.7.11.1" evidence="1"/>
<dbReference type="Pfam" id="PF00069">
    <property type="entry name" value="Pkinase"/>
    <property type="match status" value="1"/>
</dbReference>
<keyword evidence="6" id="KW-0067">ATP-binding</keyword>
<feature type="domain" description="Protein kinase" evidence="8">
    <location>
        <begin position="1"/>
        <end position="297"/>
    </location>
</feature>
<dbReference type="Gene3D" id="1.10.510.10">
    <property type="entry name" value="Transferase(Phosphotransferase) domain 1"/>
    <property type="match status" value="1"/>
</dbReference>
<evidence type="ECO:0000313" key="9">
    <source>
        <dbReference type="Ensembl" id="ENSOKIP00005066938.1"/>
    </source>
</evidence>
<evidence type="ECO:0000256" key="4">
    <source>
        <dbReference type="ARBA" id="ARBA00022741"/>
    </source>
</evidence>
<dbReference type="SMART" id="SM00220">
    <property type="entry name" value="S_TKc"/>
    <property type="match status" value="1"/>
</dbReference>
<reference evidence="9" key="1">
    <citation type="submission" date="2025-08" db="UniProtKB">
        <authorList>
            <consortium name="Ensembl"/>
        </authorList>
    </citation>
    <scope>IDENTIFICATION</scope>
</reference>
<feature type="region of interest" description="Disordered" evidence="7">
    <location>
        <begin position="1"/>
        <end position="97"/>
    </location>
</feature>
<feature type="compositionally biased region" description="Low complexity" evidence="7">
    <location>
        <begin position="15"/>
        <end position="35"/>
    </location>
</feature>
<dbReference type="GO" id="GO:0005737">
    <property type="term" value="C:cytoplasm"/>
    <property type="evidence" value="ECO:0007669"/>
    <property type="project" value="TreeGrafter"/>
</dbReference>
<reference evidence="9" key="2">
    <citation type="submission" date="2025-09" db="UniProtKB">
        <authorList>
            <consortium name="Ensembl"/>
        </authorList>
    </citation>
    <scope>IDENTIFICATION</scope>
</reference>
<evidence type="ECO:0000256" key="7">
    <source>
        <dbReference type="SAM" id="MobiDB-lite"/>
    </source>
</evidence>
<gene>
    <name evidence="9" type="primary">CAMKK1</name>
</gene>
<keyword evidence="10" id="KW-1185">Reference proteome</keyword>
<keyword evidence="5" id="KW-0418">Kinase</keyword>
<dbReference type="GO" id="GO:0005516">
    <property type="term" value="F:calmodulin binding"/>
    <property type="evidence" value="ECO:0007669"/>
    <property type="project" value="TreeGrafter"/>
</dbReference>
<organism evidence="9 10">
    <name type="scientific">Oncorhynchus kisutch</name>
    <name type="common">Coho salmon</name>
    <name type="synonym">Salmo kisutch</name>
    <dbReference type="NCBI Taxonomy" id="8019"/>
    <lineage>
        <taxon>Eukaryota</taxon>
        <taxon>Metazoa</taxon>
        <taxon>Chordata</taxon>
        <taxon>Craniata</taxon>
        <taxon>Vertebrata</taxon>
        <taxon>Euteleostomi</taxon>
        <taxon>Actinopterygii</taxon>
        <taxon>Neopterygii</taxon>
        <taxon>Teleostei</taxon>
        <taxon>Protacanthopterygii</taxon>
        <taxon>Salmoniformes</taxon>
        <taxon>Salmonidae</taxon>
        <taxon>Salmoninae</taxon>
        <taxon>Oncorhynchus</taxon>
    </lineage>
</organism>
<dbReference type="Proteomes" id="UP000694557">
    <property type="component" value="Unassembled WGS sequence"/>
</dbReference>
<dbReference type="InterPro" id="IPR011009">
    <property type="entry name" value="Kinase-like_dom_sf"/>
</dbReference>
<proteinExistence type="predicted"/>
<feature type="compositionally biased region" description="Basic and acidic residues" evidence="7">
    <location>
        <begin position="1"/>
        <end position="11"/>
    </location>
</feature>
<dbReference type="PANTHER" id="PTHR24346">
    <property type="entry name" value="MAP/MICROTUBULE AFFINITY-REGULATING KINASE"/>
    <property type="match status" value="1"/>
</dbReference>
<dbReference type="GO" id="GO:0005524">
    <property type="term" value="F:ATP binding"/>
    <property type="evidence" value="ECO:0007669"/>
    <property type="project" value="UniProtKB-KW"/>
</dbReference>
<dbReference type="GeneTree" id="ENSGT00940000154890"/>
<evidence type="ECO:0000256" key="6">
    <source>
        <dbReference type="ARBA" id="ARBA00022840"/>
    </source>
</evidence>
<sequence length="370" mass="41202">MSTDPGCRRDDSDPDSMTPDPSNLTAMMAAVAMKTTETDVSPANGVRNGAQQGGAKRGPPSRAHLSGRKLSLQERGTYPSEGTHVSPRVARRPTVESKQVSISDAEDCIQLNQYKLKNEIGKVSLDLMFCLGCWFPAGRPPPRGPKAAVQGEQPKVLGPLERVYQEIAILKKLDHLNIVKLVEVLDDPAEDNLHMGMYLHTLYLSVYCYISNPSTATVFQALDVWAMGVTLYCFVFGKCPFIDEYILVLHNKIRTKCVEFPESPEISEELKTLIQRMLDKNPDTRITIPEIKLDPWVTQDGCDPLPLEEEHCTVVEVTEEEVQNSVKFVPSLSAVILVKAMLRKRSFGNPFECPRSREERSMSAPGNLLM</sequence>
<evidence type="ECO:0000259" key="8">
    <source>
        <dbReference type="PROSITE" id="PS50011"/>
    </source>
</evidence>
<keyword evidence="4" id="KW-0547">Nucleotide-binding</keyword>
<dbReference type="Ensembl" id="ENSOKIT00005071211.1">
    <property type="protein sequence ID" value="ENSOKIP00005066938.1"/>
    <property type="gene ID" value="ENSOKIG00005028794.1"/>
</dbReference>
<protein>
    <recommendedName>
        <fullName evidence="1">non-specific serine/threonine protein kinase</fullName>
        <ecNumber evidence="1">2.7.11.1</ecNumber>
    </recommendedName>
</protein>
<evidence type="ECO:0000256" key="3">
    <source>
        <dbReference type="ARBA" id="ARBA00022679"/>
    </source>
</evidence>
<dbReference type="GO" id="GO:0035556">
    <property type="term" value="P:intracellular signal transduction"/>
    <property type="evidence" value="ECO:0007669"/>
    <property type="project" value="TreeGrafter"/>
</dbReference>
<evidence type="ECO:0000256" key="2">
    <source>
        <dbReference type="ARBA" id="ARBA00022527"/>
    </source>
</evidence>
<accession>A0A8C7I2C7</accession>
<evidence type="ECO:0000256" key="1">
    <source>
        <dbReference type="ARBA" id="ARBA00012513"/>
    </source>
</evidence>